<keyword evidence="3" id="KW-1185">Reference proteome</keyword>
<accession>A0A402CJP9</accession>
<evidence type="ECO:0000313" key="2">
    <source>
        <dbReference type="EMBL" id="GCE43788.1"/>
    </source>
</evidence>
<dbReference type="Proteomes" id="UP000287519">
    <property type="component" value="Unassembled WGS sequence"/>
</dbReference>
<dbReference type="EMBL" id="BHYM01000080">
    <property type="protein sequence ID" value="GCE43788.1"/>
    <property type="molecule type" value="Genomic_DNA"/>
</dbReference>
<feature type="region of interest" description="Disordered" evidence="1">
    <location>
        <begin position="1"/>
        <end position="23"/>
    </location>
</feature>
<name>A0A402CJP9_RHOWR</name>
<protein>
    <submittedName>
        <fullName evidence="2">Uncharacterized protein</fullName>
    </submittedName>
</protein>
<evidence type="ECO:0000256" key="1">
    <source>
        <dbReference type="SAM" id="MobiDB-lite"/>
    </source>
</evidence>
<reference evidence="2 3" key="1">
    <citation type="submission" date="2018-11" db="EMBL/GenBank/DDBJ databases">
        <title>Microbial catabolism of amino acid.</title>
        <authorList>
            <person name="Hibi M."/>
            <person name="Ogawa J."/>
        </authorList>
    </citation>
    <scope>NUCLEOTIDE SEQUENCE [LARGE SCALE GENOMIC DNA]</scope>
    <source>
        <strain evidence="2 3">C31-06</strain>
    </source>
</reference>
<proteinExistence type="predicted"/>
<evidence type="ECO:0000313" key="3">
    <source>
        <dbReference type="Proteomes" id="UP000287519"/>
    </source>
</evidence>
<gene>
    <name evidence="2" type="ORF">Rhow_008086</name>
</gene>
<dbReference type="AlphaFoldDB" id="A0A402CJP9"/>
<dbReference type="RefSeq" id="WP_192582092.1">
    <property type="nucleotide sequence ID" value="NZ_BHYM01000080.1"/>
</dbReference>
<sequence>MPDDDRSQHDFSDPATDGPFVVAEPVRWPEPSPLAHWWQQILFGDRRSA</sequence>
<organism evidence="2 3">
    <name type="scientific">Rhodococcus wratislaviensis</name>
    <name type="common">Tsukamurella wratislaviensis</name>
    <dbReference type="NCBI Taxonomy" id="44752"/>
    <lineage>
        <taxon>Bacteria</taxon>
        <taxon>Bacillati</taxon>
        <taxon>Actinomycetota</taxon>
        <taxon>Actinomycetes</taxon>
        <taxon>Mycobacteriales</taxon>
        <taxon>Nocardiaceae</taxon>
        <taxon>Rhodococcus</taxon>
    </lineage>
</organism>
<comment type="caution">
    <text evidence="2">The sequence shown here is derived from an EMBL/GenBank/DDBJ whole genome shotgun (WGS) entry which is preliminary data.</text>
</comment>
<feature type="compositionally biased region" description="Basic and acidic residues" evidence="1">
    <location>
        <begin position="1"/>
        <end position="12"/>
    </location>
</feature>